<evidence type="ECO:0000313" key="6">
    <source>
        <dbReference type="EMBL" id="GKU91845.1"/>
    </source>
</evidence>
<dbReference type="Proteomes" id="UP001054252">
    <property type="component" value="Unassembled WGS sequence"/>
</dbReference>
<dbReference type="EMBL" id="BPVZ01000005">
    <property type="protein sequence ID" value="GKU91845.1"/>
    <property type="molecule type" value="Genomic_DNA"/>
</dbReference>
<feature type="region of interest" description="Disordered" evidence="5">
    <location>
        <begin position="31"/>
        <end position="58"/>
    </location>
</feature>
<comment type="similarity">
    <text evidence="1 4">Belongs to the plant dirigent protein family.</text>
</comment>
<proteinExistence type="inferred from homology"/>
<dbReference type="AlphaFoldDB" id="A0AAV5HYH8"/>
<keyword evidence="4" id="KW-0052">Apoplast</keyword>
<evidence type="ECO:0000256" key="4">
    <source>
        <dbReference type="RuleBase" id="RU363099"/>
    </source>
</evidence>
<comment type="subcellular location">
    <subcellularLocation>
        <location evidence="4">Secreted</location>
        <location evidence="4">Extracellular space</location>
        <location evidence="4">Apoplast</location>
    </subcellularLocation>
</comment>
<keyword evidence="3 4" id="KW-0964">Secreted</keyword>
<evidence type="ECO:0000256" key="3">
    <source>
        <dbReference type="ARBA" id="ARBA00022525"/>
    </source>
</evidence>
<sequence>MAKRVILCLLFLAAISSWANSARVLDEVEHQPQVKSLPRGHIPAVGSTATAEDDAAEAPADVAAPDDDVGAVPVATPAAPVDDDVAQPQQWLPQLPRLQVPPVVTGVVANSEVSPIPFSKPNDNLFPLQGGTPLLTGNVNNIKAINNLINNPNSVPFLTGLTAAQSSTIIANTGDNNNVLSNQNQPFVTAGQLPTGSLQRLISIDGTSPTIALTVLLHSGEHDREIDDTISFFGVHRTATPESQFAVVGGTGKYENAGGYATVETIHQEDQHTTDGVDTILNSNVFLTE</sequence>
<comment type="caution">
    <text evidence="6">The sequence shown here is derived from an EMBL/GenBank/DDBJ whole genome shotgun (WGS) entry which is preliminary data.</text>
</comment>
<feature type="chain" id="PRO_5043102790" description="Dirigent protein" evidence="4">
    <location>
        <begin position="22"/>
        <end position="289"/>
    </location>
</feature>
<dbReference type="Gene3D" id="2.40.480.10">
    <property type="entry name" value="Allene oxide cyclase-like"/>
    <property type="match status" value="1"/>
</dbReference>
<keyword evidence="7" id="KW-1185">Reference proteome</keyword>
<dbReference type="GO" id="GO:0009699">
    <property type="term" value="P:phenylpropanoid biosynthetic process"/>
    <property type="evidence" value="ECO:0007669"/>
    <property type="project" value="UniProtKB-ARBA"/>
</dbReference>
<comment type="function">
    <text evidence="4">Dirigent proteins impart stereoselectivity on the phenoxy radical-coupling reaction, yielding optically active lignans from two molecules of coniferyl alcohol in the biosynthesis of lignans, flavonolignans, and alkaloids and thus plays a central role in plant secondary metabolism.</text>
</comment>
<accession>A0AAV5HYH8</accession>
<organism evidence="6 7">
    <name type="scientific">Rubroshorea leprosula</name>
    <dbReference type="NCBI Taxonomy" id="152421"/>
    <lineage>
        <taxon>Eukaryota</taxon>
        <taxon>Viridiplantae</taxon>
        <taxon>Streptophyta</taxon>
        <taxon>Embryophyta</taxon>
        <taxon>Tracheophyta</taxon>
        <taxon>Spermatophyta</taxon>
        <taxon>Magnoliopsida</taxon>
        <taxon>eudicotyledons</taxon>
        <taxon>Gunneridae</taxon>
        <taxon>Pentapetalae</taxon>
        <taxon>rosids</taxon>
        <taxon>malvids</taxon>
        <taxon>Malvales</taxon>
        <taxon>Dipterocarpaceae</taxon>
        <taxon>Rubroshorea</taxon>
    </lineage>
</organism>
<dbReference type="GO" id="GO:0048046">
    <property type="term" value="C:apoplast"/>
    <property type="evidence" value="ECO:0007669"/>
    <property type="project" value="UniProtKB-SubCell"/>
</dbReference>
<evidence type="ECO:0000313" key="7">
    <source>
        <dbReference type="Proteomes" id="UP001054252"/>
    </source>
</evidence>
<comment type="subunit">
    <text evidence="2 4">Homodimer.</text>
</comment>
<evidence type="ECO:0000256" key="5">
    <source>
        <dbReference type="SAM" id="MobiDB-lite"/>
    </source>
</evidence>
<evidence type="ECO:0000256" key="1">
    <source>
        <dbReference type="ARBA" id="ARBA00010746"/>
    </source>
</evidence>
<gene>
    <name evidence="6" type="ORF">SLEP1_g5659</name>
</gene>
<dbReference type="InterPro" id="IPR004265">
    <property type="entry name" value="Dirigent"/>
</dbReference>
<feature type="signal peptide" evidence="4">
    <location>
        <begin position="1"/>
        <end position="21"/>
    </location>
</feature>
<name>A0AAV5HYH8_9ROSI</name>
<reference evidence="6 7" key="1">
    <citation type="journal article" date="2021" name="Commun. Biol.">
        <title>The genome of Shorea leprosula (Dipterocarpaceae) highlights the ecological relevance of drought in aseasonal tropical rainforests.</title>
        <authorList>
            <person name="Ng K.K.S."/>
            <person name="Kobayashi M.J."/>
            <person name="Fawcett J.A."/>
            <person name="Hatakeyama M."/>
            <person name="Paape T."/>
            <person name="Ng C.H."/>
            <person name="Ang C.C."/>
            <person name="Tnah L.H."/>
            <person name="Lee C.T."/>
            <person name="Nishiyama T."/>
            <person name="Sese J."/>
            <person name="O'Brien M.J."/>
            <person name="Copetti D."/>
            <person name="Mohd Noor M.I."/>
            <person name="Ong R.C."/>
            <person name="Putra M."/>
            <person name="Sireger I.Z."/>
            <person name="Indrioko S."/>
            <person name="Kosugi Y."/>
            <person name="Izuno A."/>
            <person name="Isagi Y."/>
            <person name="Lee S.L."/>
            <person name="Shimizu K.K."/>
        </authorList>
    </citation>
    <scope>NUCLEOTIDE SEQUENCE [LARGE SCALE GENOMIC DNA]</scope>
    <source>
        <strain evidence="6">214</strain>
    </source>
</reference>
<dbReference type="InterPro" id="IPR044859">
    <property type="entry name" value="Allene_oxi_cyc_Dirigent"/>
</dbReference>
<dbReference type="PANTHER" id="PTHR46215:SF15">
    <property type="entry name" value="DIRIGENT PROTEIN 24"/>
    <property type="match status" value="1"/>
</dbReference>
<dbReference type="Pfam" id="PF03018">
    <property type="entry name" value="Dirigent"/>
    <property type="match status" value="1"/>
</dbReference>
<protein>
    <recommendedName>
        <fullName evidence="4">Dirigent protein</fullName>
    </recommendedName>
</protein>
<dbReference type="PANTHER" id="PTHR46215">
    <property type="entry name" value="DIRIGENT PROTEIN 24-RELATED"/>
    <property type="match status" value="1"/>
</dbReference>
<evidence type="ECO:0000256" key="2">
    <source>
        <dbReference type="ARBA" id="ARBA00011738"/>
    </source>
</evidence>
<keyword evidence="4" id="KW-0732">Signal</keyword>